<accession>A0ABN3WFQ0</accession>
<feature type="region of interest" description="Disordered" evidence="3">
    <location>
        <begin position="1"/>
        <end position="21"/>
    </location>
</feature>
<dbReference type="PANTHER" id="PTHR48106">
    <property type="entry name" value="QUINONE OXIDOREDUCTASE PIG3-RELATED"/>
    <property type="match status" value="1"/>
</dbReference>
<dbReference type="Gene3D" id="3.40.50.720">
    <property type="entry name" value="NAD(P)-binding Rossmann-like Domain"/>
    <property type="match status" value="1"/>
</dbReference>
<feature type="domain" description="Enoyl reductase (ER)" evidence="4">
    <location>
        <begin position="46"/>
        <end position="346"/>
    </location>
</feature>
<dbReference type="CDD" id="cd05289">
    <property type="entry name" value="MDR_like_2"/>
    <property type="match status" value="1"/>
</dbReference>
<keyword evidence="1" id="KW-0521">NADP</keyword>
<comment type="caution">
    <text evidence="5">The sequence shown here is derived from an EMBL/GenBank/DDBJ whole genome shotgun (WGS) entry which is preliminary data.</text>
</comment>
<dbReference type="InterPro" id="IPR036291">
    <property type="entry name" value="NAD(P)-bd_dom_sf"/>
</dbReference>
<dbReference type="EMBL" id="BAAAVA010000008">
    <property type="protein sequence ID" value="GAA2914435.1"/>
    <property type="molecule type" value="Genomic_DNA"/>
</dbReference>
<name>A0ABN3WFQ0_9ACTN</name>
<evidence type="ECO:0000256" key="2">
    <source>
        <dbReference type="ARBA" id="ARBA00023002"/>
    </source>
</evidence>
<evidence type="ECO:0000313" key="5">
    <source>
        <dbReference type="EMBL" id="GAA2914435.1"/>
    </source>
</evidence>
<dbReference type="InterPro" id="IPR013154">
    <property type="entry name" value="ADH-like_N"/>
</dbReference>
<dbReference type="Pfam" id="PF13602">
    <property type="entry name" value="ADH_zinc_N_2"/>
    <property type="match status" value="1"/>
</dbReference>
<dbReference type="SUPFAM" id="SSF50129">
    <property type="entry name" value="GroES-like"/>
    <property type="match status" value="1"/>
</dbReference>
<evidence type="ECO:0000256" key="1">
    <source>
        <dbReference type="ARBA" id="ARBA00022857"/>
    </source>
</evidence>
<dbReference type="InterPro" id="IPR020843">
    <property type="entry name" value="ER"/>
</dbReference>
<dbReference type="Proteomes" id="UP001501423">
    <property type="component" value="Unassembled WGS sequence"/>
</dbReference>
<dbReference type="SUPFAM" id="SSF51735">
    <property type="entry name" value="NAD(P)-binding Rossmann-fold domains"/>
    <property type="match status" value="1"/>
</dbReference>
<evidence type="ECO:0000256" key="3">
    <source>
        <dbReference type="SAM" id="MobiDB-lite"/>
    </source>
</evidence>
<dbReference type="SMART" id="SM00829">
    <property type="entry name" value="PKS_ER"/>
    <property type="match status" value="1"/>
</dbReference>
<gene>
    <name evidence="5" type="ORF">GCM10010478_11710</name>
</gene>
<keyword evidence="6" id="KW-1185">Reference proteome</keyword>
<proteinExistence type="predicted"/>
<keyword evidence="2" id="KW-0560">Oxidoreductase</keyword>
<organism evidence="5 6">
    <name type="scientific">Streptomyces erythrogriseus</name>
    <dbReference type="NCBI Taxonomy" id="284027"/>
    <lineage>
        <taxon>Bacteria</taxon>
        <taxon>Bacillati</taxon>
        <taxon>Actinomycetota</taxon>
        <taxon>Actinomycetes</taxon>
        <taxon>Kitasatosporales</taxon>
        <taxon>Streptomycetaceae</taxon>
        <taxon>Streptomyces</taxon>
        <taxon>Streptomyces griseoincarnatus group</taxon>
    </lineage>
</organism>
<dbReference type="Gene3D" id="3.90.180.10">
    <property type="entry name" value="Medium-chain alcohol dehydrogenases, catalytic domain"/>
    <property type="match status" value="1"/>
</dbReference>
<dbReference type="InterPro" id="IPR011032">
    <property type="entry name" value="GroES-like_sf"/>
</dbReference>
<evidence type="ECO:0000313" key="6">
    <source>
        <dbReference type="Proteomes" id="UP001501423"/>
    </source>
</evidence>
<protein>
    <submittedName>
        <fullName evidence="5">NADP-dependent oxidoreductase</fullName>
    </submittedName>
</protein>
<dbReference type="Pfam" id="PF08240">
    <property type="entry name" value="ADH_N"/>
    <property type="match status" value="1"/>
</dbReference>
<evidence type="ECO:0000259" key="4">
    <source>
        <dbReference type="SMART" id="SM00829"/>
    </source>
</evidence>
<sequence length="349" mass="35282">MTGRRPGDTLSRPTPSLRFLPPLPGIVSGPARLPHAMKAIASTTHGGPDVLRELDLPTPEAGPGEVRIRVHAAAVNPTDALLRAGAYAARTTDAPPPYVPGMDAAGVIDQLGPGADGRLSVGQRVVALVVPTGPRGAYAEQIVVPAESVVPAPAGTDHAEASTLLMNAATARLALDTLALPKGATVAVTGAAGAVGGYAVELAKADGLTVVADAAPHDRDLVRGFGADHVVDRGADVAARVRELAPDGVPGLVDGSDQREEAVPAVADGGALVALRGWQGPAGRGVTVTPVFVASVRGDTALLDTLRLQAEEGVLSLRVAKVLPASDAAEAHRLLEAGGLRGRLVLDFS</sequence>
<reference evidence="5 6" key="1">
    <citation type="journal article" date="2019" name="Int. J. Syst. Evol. Microbiol.">
        <title>The Global Catalogue of Microorganisms (GCM) 10K type strain sequencing project: providing services to taxonomists for standard genome sequencing and annotation.</title>
        <authorList>
            <consortium name="The Broad Institute Genomics Platform"/>
            <consortium name="The Broad Institute Genome Sequencing Center for Infectious Disease"/>
            <person name="Wu L."/>
            <person name="Ma J."/>
        </authorList>
    </citation>
    <scope>NUCLEOTIDE SEQUENCE [LARGE SCALE GENOMIC DNA]</scope>
    <source>
        <strain evidence="5 6">JCM 9650</strain>
    </source>
</reference>